<name>F1LCT1_ASCSU</name>
<sequence>MFIVEDLYMLKNFLRIFPKEHQLYDRFVLFYHKGISNKLCEIITSELDRREIVQLLNWIRIYPSEQLLGMPFLQVNAFALLDDYPLLFLMRNLNAFRISSSMKRKAKYAIGRLKLS</sequence>
<dbReference type="EMBL" id="JI177986">
    <property type="protein sequence ID" value="ADY47935.1"/>
    <property type="molecule type" value="mRNA"/>
</dbReference>
<dbReference type="Pfam" id="PF06046">
    <property type="entry name" value="Sec6"/>
    <property type="match status" value="1"/>
</dbReference>
<proteinExistence type="evidence at transcript level"/>
<dbReference type="AlphaFoldDB" id="F1LCT1"/>
<reference evidence="1" key="1">
    <citation type="journal article" date="2011" name="Genome Res.">
        <title>Deep small RNA sequencing from the nematode Ascaris reveals conservation, functional diversification, and novel developmental profiles.</title>
        <authorList>
            <person name="Wang J."/>
            <person name="Czech B."/>
            <person name="Crunk A."/>
            <person name="Wallace A."/>
            <person name="Mitreva M."/>
            <person name="Hannon G.J."/>
            <person name="Davis R.E."/>
        </authorList>
    </citation>
    <scope>NUCLEOTIDE SEQUENCE</scope>
</reference>
<organism evidence="1">
    <name type="scientific">Ascaris suum</name>
    <name type="common">Pig roundworm</name>
    <name type="synonym">Ascaris lumbricoides</name>
    <dbReference type="NCBI Taxonomy" id="6253"/>
    <lineage>
        <taxon>Eukaryota</taxon>
        <taxon>Metazoa</taxon>
        <taxon>Ecdysozoa</taxon>
        <taxon>Nematoda</taxon>
        <taxon>Chromadorea</taxon>
        <taxon>Rhabditida</taxon>
        <taxon>Spirurina</taxon>
        <taxon>Ascaridomorpha</taxon>
        <taxon>Ascaridoidea</taxon>
        <taxon>Ascarididae</taxon>
        <taxon>Ascaris</taxon>
    </lineage>
</organism>
<accession>F1LCT1</accession>
<evidence type="ECO:0000313" key="1">
    <source>
        <dbReference type="EMBL" id="ADY47935.1"/>
    </source>
</evidence>
<protein>
    <submittedName>
        <fullName evidence="1">Exocyst complex component 3</fullName>
    </submittedName>
</protein>
<dbReference type="GO" id="GO:0006887">
    <property type="term" value="P:exocytosis"/>
    <property type="evidence" value="ECO:0007669"/>
    <property type="project" value="InterPro"/>
</dbReference>
<dbReference type="InterPro" id="IPR010326">
    <property type="entry name" value="EXOC3/Sec6"/>
</dbReference>
<dbReference type="GO" id="GO:0000145">
    <property type="term" value="C:exocyst"/>
    <property type="evidence" value="ECO:0007669"/>
    <property type="project" value="InterPro"/>
</dbReference>